<evidence type="ECO:0000313" key="1">
    <source>
        <dbReference type="EMBL" id="KAJ1898706.1"/>
    </source>
</evidence>
<evidence type="ECO:0000313" key="2">
    <source>
        <dbReference type="Proteomes" id="UP001150581"/>
    </source>
</evidence>
<dbReference type="Proteomes" id="UP001150581">
    <property type="component" value="Unassembled WGS sequence"/>
</dbReference>
<comment type="caution">
    <text evidence="1">The sequence shown here is derived from an EMBL/GenBank/DDBJ whole genome shotgun (WGS) entry which is preliminary data.</text>
</comment>
<protein>
    <submittedName>
        <fullName evidence="1">Phosphate metabolism protein 7</fullName>
    </submittedName>
</protein>
<name>A0ACC1IQ04_9FUNG</name>
<gene>
    <name evidence="1" type="primary">PHM7_1</name>
    <name evidence="1" type="ORF">LPJ66_002584</name>
</gene>
<proteinExistence type="predicted"/>
<accession>A0ACC1IQ04</accession>
<reference evidence="1" key="1">
    <citation type="submission" date="2022-07" db="EMBL/GenBank/DDBJ databases">
        <title>Phylogenomic reconstructions and comparative analyses of Kickxellomycotina fungi.</title>
        <authorList>
            <person name="Reynolds N.K."/>
            <person name="Stajich J.E."/>
            <person name="Barry K."/>
            <person name="Grigoriev I.V."/>
            <person name="Crous P."/>
            <person name="Smith M.E."/>
        </authorList>
    </citation>
    <scope>NUCLEOTIDE SEQUENCE</scope>
    <source>
        <strain evidence="1">Benny 63K</strain>
    </source>
</reference>
<sequence length="918" mass="103541">MSLSSLLSSDSSNKDTSNSVRTFLASLIINAGVALIIILLFCILRPRFKRVYAPRTYAIERERRSDPIGNSFFAWIPAVLRVPDEDIIRRSGLDTYMFLRSIRCMFIIFAVTSVLSAASILPINILGTNGLKDLSSLSMGNVDPTSSRLWVHVGFLALLVIWTVWCIIGELRIYTHLRMWWLTHPDYAARAAASTVLITDVPKSLVNSEARLAETFDMLPGGVRQVFVNRTSKELADVVNKRDKLAKRLEILLTRYAIECSKKFAVSTLSGDMYVQPKRPVIRRGWMPLFGKKVETFEYLAAEIAMCNHFIAQSIKDVNGFKRESSAMVMFNKQIAAHMATQAVIDYRPFSMSSVTVDVNPEDVIWSNLKIGPWSRRIRGYVSFIITVGITVLWTLLAAFVTGLVQAKNLVKLKQFEWLKGNDIALGIFSGVVPPVIILVLMSLLPVILRLLLRLEGTPQTSLINMRLINRLFFFQVWNVYLVNISSSSILLILTNSINNPGTIIKHIQEDVPKSATGILAYVLLLSFTNAAHEILQGVPLAMRYLIPKLFAKTPRALSRAEEPSEFDWATAIPTHSLIFLMGFSYSFIAPIVSWFVAVYFGLFYLIYRYQFLYVYNDSKWTSGGLSYPKTIKQMLVAIYISEIYMICMMVARLGSGADSIMRVVVSVGILLFTIVAHLYINDVYIPAINHLPIKKAADVERNPLLAREFPDVLGDDDIELPSISSTSTLSLEQRKKRNWVYAMYSSLVPASLIKLTLRAFPRLLGPDRLTVADEESAIQAWAPSFSRLHTADKRLSMIEKRPMTESSANDLARMFSSPELRAKSVCNLWVPLANSRLFSRLLWEVEYYGQGTILVITEGTKITPNFKVKADVEFALENFEVADKSELLQAQNRRPPEEMEVDAEVDNRETGFHLHAD</sequence>
<keyword evidence="2" id="KW-1185">Reference proteome</keyword>
<dbReference type="EMBL" id="JANBPG010000216">
    <property type="protein sequence ID" value="KAJ1898706.1"/>
    <property type="molecule type" value="Genomic_DNA"/>
</dbReference>
<organism evidence="1 2">
    <name type="scientific">Kickxella alabastrina</name>
    <dbReference type="NCBI Taxonomy" id="61397"/>
    <lineage>
        <taxon>Eukaryota</taxon>
        <taxon>Fungi</taxon>
        <taxon>Fungi incertae sedis</taxon>
        <taxon>Zoopagomycota</taxon>
        <taxon>Kickxellomycotina</taxon>
        <taxon>Kickxellomycetes</taxon>
        <taxon>Kickxellales</taxon>
        <taxon>Kickxellaceae</taxon>
        <taxon>Kickxella</taxon>
    </lineage>
</organism>